<evidence type="ECO:0000313" key="3">
    <source>
        <dbReference type="Proteomes" id="UP000248783"/>
    </source>
</evidence>
<name>A0A2W5WKT3_9MICO</name>
<dbReference type="EMBL" id="QKWH01000012">
    <property type="protein sequence ID" value="PZR52159.1"/>
    <property type="molecule type" value="Genomic_DNA"/>
</dbReference>
<dbReference type="Proteomes" id="UP000248783">
    <property type="component" value="Unassembled WGS sequence"/>
</dbReference>
<dbReference type="RefSeq" id="WP_111251722.1">
    <property type="nucleotide sequence ID" value="NZ_QKWH01000012.1"/>
</dbReference>
<dbReference type="NCBIfam" id="TIGR00199">
    <property type="entry name" value="PncC_domain"/>
    <property type="match status" value="1"/>
</dbReference>
<organism evidence="2 3">
    <name type="scientific">Xylanimonas oleitrophica</name>
    <dbReference type="NCBI Taxonomy" id="2607479"/>
    <lineage>
        <taxon>Bacteria</taxon>
        <taxon>Bacillati</taxon>
        <taxon>Actinomycetota</taxon>
        <taxon>Actinomycetes</taxon>
        <taxon>Micrococcales</taxon>
        <taxon>Promicromonosporaceae</taxon>
        <taxon>Xylanimonas</taxon>
    </lineage>
</organism>
<dbReference type="Gene3D" id="3.90.950.20">
    <property type="entry name" value="CinA-like"/>
    <property type="match status" value="1"/>
</dbReference>
<evidence type="ECO:0000259" key="1">
    <source>
        <dbReference type="Pfam" id="PF02464"/>
    </source>
</evidence>
<comment type="caution">
    <text evidence="2">The sequence shown here is derived from an EMBL/GenBank/DDBJ whole genome shotgun (WGS) entry which is preliminary data.</text>
</comment>
<dbReference type="InterPro" id="IPR008136">
    <property type="entry name" value="CinA_C"/>
</dbReference>
<keyword evidence="3" id="KW-1185">Reference proteome</keyword>
<feature type="domain" description="CinA C-terminal" evidence="1">
    <location>
        <begin position="17"/>
        <end position="160"/>
    </location>
</feature>
<gene>
    <name evidence="2" type="ORF">DNL40_13205</name>
</gene>
<dbReference type="SUPFAM" id="SSF142433">
    <property type="entry name" value="CinA-like"/>
    <property type="match status" value="1"/>
</dbReference>
<reference evidence="2 3" key="1">
    <citation type="submission" date="2018-06" db="EMBL/GenBank/DDBJ databases">
        <title>Whole genome sequencing of a novel hydrocarbon degrading bacterial strain, PW21 isolated from oil contaminated produced water sample.</title>
        <authorList>
            <person name="Nagkirti P."/>
            <person name="Shaikh A."/>
            <person name="Gowdaman V."/>
            <person name="Engineer A.E."/>
            <person name="Dagar S."/>
            <person name="Dhakephalkar P.K."/>
        </authorList>
    </citation>
    <scope>NUCLEOTIDE SEQUENCE [LARGE SCALE GENOMIC DNA]</scope>
    <source>
        <strain evidence="2 3">PW21</strain>
    </source>
</reference>
<dbReference type="InterPro" id="IPR036653">
    <property type="entry name" value="CinA-like_C"/>
</dbReference>
<dbReference type="AlphaFoldDB" id="A0A2W5WKT3"/>
<accession>A0A2W5WKT3</accession>
<sequence>MHNLQVAVERTADAAQDLATGLADAVGARGWHVATAESLTAGNIANVLAAAPSASTWLRGSLVAYSPEVKFRLGVPRGPVVTEECALILARRAVELLDADLCVAVTGVGGPEPDEGHAPGTVWFAVVSPAGEHTVKEVFDGDPPQVLVATTERAIALLTDVARGA</sequence>
<protein>
    <submittedName>
        <fullName evidence="2">CinA family protein</fullName>
    </submittedName>
</protein>
<dbReference type="Pfam" id="PF02464">
    <property type="entry name" value="CinA"/>
    <property type="match status" value="1"/>
</dbReference>
<evidence type="ECO:0000313" key="2">
    <source>
        <dbReference type="EMBL" id="PZR52159.1"/>
    </source>
</evidence>
<proteinExistence type="predicted"/>